<dbReference type="EMBL" id="QYYD01000003">
    <property type="protein sequence ID" value="RJF77159.1"/>
    <property type="molecule type" value="Genomic_DNA"/>
</dbReference>
<evidence type="ECO:0000313" key="2">
    <source>
        <dbReference type="Proteomes" id="UP000285523"/>
    </source>
</evidence>
<dbReference type="RefSeq" id="WP_119855409.1">
    <property type="nucleotide sequence ID" value="NZ_QYYD01000003.1"/>
</dbReference>
<comment type="caution">
    <text evidence="1">The sequence shown here is derived from an EMBL/GenBank/DDBJ whole genome shotgun (WGS) entry which is preliminary data.</text>
</comment>
<dbReference type="Proteomes" id="UP000285523">
    <property type="component" value="Unassembled WGS sequence"/>
</dbReference>
<accession>A0A418VM04</accession>
<sequence>MTPERFRELAEIWGGDIARWPEAERDPAWILARTDAGAAMLREHRAFDALLAGSPEVSSARVDRAALAVLGAIAVSEARPPWHRRWLQPVSLLPAGSLACSALLGVWLAGALPYHQDDQAVATVAAVFDASVISLWGNQ</sequence>
<gene>
    <name evidence="1" type="ORF">D4Q52_04905</name>
</gene>
<dbReference type="AlphaFoldDB" id="A0A418VM04"/>
<protein>
    <submittedName>
        <fullName evidence="1">Uncharacterized protein</fullName>
    </submittedName>
</protein>
<proteinExistence type="predicted"/>
<organism evidence="1 2">
    <name type="scientific">Rhodopseudomonas palustris</name>
    <dbReference type="NCBI Taxonomy" id="1076"/>
    <lineage>
        <taxon>Bacteria</taxon>
        <taxon>Pseudomonadati</taxon>
        <taxon>Pseudomonadota</taxon>
        <taxon>Alphaproteobacteria</taxon>
        <taxon>Hyphomicrobiales</taxon>
        <taxon>Nitrobacteraceae</taxon>
        <taxon>Rhodopseudomonas</taxon>
    </lineage>
</organism>
<reference evidence="1 2" key="1">
    <citation type="submission" date="2018-09" db="EMBL/GenBank/DDBJ databases">
        <title>Draft genome sequence of Rhodopseudomonas palustris 2.1.18.</title>
        <authorList>
            <person name="Robertson S.L."/>
            <person name="Meyer T.E."/>
            <person name="Kyndt J.A."/>
        </authorList>
    </citation>
    <scope>NUCLEOTIDE SEQUENCE [LARGE SCALE GENOMIC DNA]</scope>
    <source>
        <strain evidence="1 2">2.1.18</strain>
    </source>
</reference>
<evidence type="ECO:0000313" key="1">
    <source>
        <dbReference type="EMBL" id="RJF77159.1"/>
    </source>
</evidence>
<name>A0A418VM04_RHOPL</name>
<dbReference type="OrthoDB" id="7632164at2"/>